<dbReference type="STRING" id="33936.AZI98_08680"/>
<evidence type="ECO:0000259" key="8">
    <source>
        <dbReference type="Pfam" id="PF00892"/>
    </source>
</evidence>
<feature type="domain" description="EamA" evidence="8">
    <location>
        <begin position="6"/>
        <end position="134"/>
    </location>
</feature>
<sequence length="311" mass="34607">MVILNYCFICLIFGTTFLAIKIGIEAGAPPFFSAGMRFFAAGVIMMAVFKMRNYRLKTVLFSSSLVFNGFCLTFITFASLYWAEQFIPSGLAAVLSATGPMMVLLHQARENKQPIKKEQLAGMAAALIGVFLISSPGFSLPVSGMWVLACFMIILSEWFYGLGTVRAKMFTSKHPDISPFLSNAVQMFYGGIFLLAVSFLTGEQGKWLLLASYETVLSLLYLIIIGSIVGHGLYYWLVSKTNPVFPSTWLYISPLVALIAGYIILNEIMKPITLIGAFLILFGVFLTNRSTFYEYWKKGALFHRTASKNFD</sequence>
<feature type="transmembrane region" description="Helical" evidence="7">
    <location>
        <begin position="144"/>
        <end position="165"/>
    </location>
</feature>
<keyword evidence="4 7" id="KW-0812">Transmembrane</keyword>
<evidence type="ECO:0000313" key="10">
    <source>
        <dbReference type="Proteomes" id="UP000076476"/>
    </source>
</evidence>
<dbReference type="RefSeq" id="WP_063387891.1">
    <property type="nucleotide sequence ID" value="NZ_LWBR01000023.1"/>
</dbReference>
<dbReference type="EMBL" id="LWBR01000023">
    <property type="protein sequence ID" value="KZN96420.1"/>
    <property type="molecule type" value="Genomic_DNA"/>
</dbReference>
<dbReference type="PANTHER" id="PTHR32322">
    <property type="entry name" value="INNER MEMBRANE TRANSPORTER"/>
    <property type="match status" value="1"/>
</dbReference>
<organism evidence="9 10">
    <name type="scientific">Aeribacillus pallidus</name>
    <dbReference type="NCBI Taxonomy" id="33936"/>
    <lineage>
        <taxon>Bacteria</taxon>
        <taxon>Bacillati</taxon>
        <taxon>Bacillota</taxon>
        <taxon>Bacilli</taxon>
        <taxon>Bacillales</taxon>
        <taxon>Bacillaceae</taxon>
        <taxon>Aeribacillus</taxon>
    </lineage>
</organism>
<keyword evidence="10" id="KW-1185">Reference proteome</keyword>
<comment type="similarity">
    <text evidence="2">Belongs to the EamA transporter family.</text>
</comment>
<feature type="transmembrane region" description="Helical" evidence="7">
    <location>
        <begin position="7"/>
        <end position="24"/>
    </location>
</feature>
<dbReference type="OrthoDB" id="9812547at2"/>
<dbReference type="Pfam" id="PF00892">
    <property type="entry name" value="EamA"/>
    <property type="match status" value="2"/>
</dbReference>
<evidence type="ECO:0000256" key="2">
    <source>
        <dbReference type="ARBA" id="ARBA00007362"/>
    </source>
</evidence>
<keyword evidence="3" id="KW-1003">Cell membrane</keyword>
<feature type="transmembrane region" description="Helical" evidence="7">
    <location>
        <begin position="61"/>
        <end position="83"/>
    </location>
</feature>
<feature type="transmembrane region" description="Helical" evidence="7">
    <location>
        <begin position="30"/>
        <end position="49"/>
    </location>
</feature>
<gene>
    <name evidence="9" type="ORF">AZI98_08680</name>
</gene>
<feature type="domain" description="EamA" evidence="8">
    <location>
        <begin position="149"/>
        <end position="288"/>
    </location>
</feature>
<evidence type="ECO:0000313" key="9">
    <source>
        <dbReference type="EMBL" id="KZN96420.1"/>
    </source>
</evidence>
<reference evidence="9 10" key="1">
    <citation type="submission" date="2016-04" db="EMBL/GenBank/DDBJ databases">
        <title>Draft genome sequence of Aeribacillus pallidus 8m3 from petroleum reservoir.</title>
        <authorList>
            <person name="Poltaraus A.B."/>
            <person name="Nazina T.N."/>
            <person name="Tourova T.P."/>
            <person name="Malakho S.M."/>
            <person name="Korshunova A.V."/>
            <person name="Sokolova D.S."/>
        </authorList>
    </citation>
    <scope>NUCLEOTIDE SEQUENCE [LARGE SCALE GENOMIC DNA]</scope>
    <source>
        <strain evidence="9 10">8m3</strain>
    </source>
</reference>
<feature type="transmembrane region" description="Helical" evidence="7">
    <location>
        <begin position="177"/>
        <end position="199"/>
    </location>
</feature>
<evidence type="ECO:0000256" key="3">
    <source>
        <dbReference type="ARBA" id="ARBA00022475"/>
    </source>
</evidence>
<comment type="caution">
    <text evidence="9">The sequence shown here is derived from an EMBL/GenBank/DDBJ whole genome shotgun (WGS) entry which is preliminary data.</text>
</comment>
<protein>
    <submittedName>
        <fullName evidence="9">Transporter</fullName>
    </submittedName>
</protein>
<dbReference type="GO" id="GO:0005886">
    <property type="term" value="C:plasma membrane"/>
    <property type="evidence" value="ECO:0007669"/>
    <property type="project" value="UniProtKB-SubCell"/>
</dbReference>
<evidence type="ECO:0000256" key="7">
    <source>
        <dbReference type="SAM" id="Phobius"/>
    </source>
</evidence>
<name>A0A165XUA6_9BACI</name>
<feature type="transmembrane region" description="Helical" evidence="7">
    <location>
        <begin position="89"/>
        <end position="108"/>
    </location>
</feature>
<dbReference type="AlphaFoldDB" id="A0A165XUA6"/>
<feature type="transmembrane region" description="Helical" evidence="7">
    <location>
        <begin position="249"/>
        <end position="265"/>
    </location>
</feature>
<dbReference type="Proteomes" id="UP000076476">
    <property type="component" value="Unassembled WGS sequence"/>
</dbReference>
<comment type="subcellular location">
    <subcellularLocation>
        <location evidence="1">Cell membrane</location>
        <topology evidence="1">Multi-pass membrane protein</topology>
    </subcellularLocation>
</comment>
<evidence type="ECO:0000256" key="1">
    <source>
        <dbReference type="ARBA" id="ARBA00004651"/>
    </source>
</evidence>
<evidence type="ECO:0000256" key="6">
    <source>
        <dbReference type="ARBA" id="ARBA00023136"/>
    </source>
</evidence>
<dbReference type="InterPro" id="IPR037185">
    <property type="entry name" value="EmrE-like"/>
</dbReference>
<dbReference type="InterPro" id="IPR050638">
    <property type="entry name" value="AA-Vitamin_Transporters"/>
</dbReference>
<dbReference type="PANTHER" id="PTHR32322:SF18">
    <property type="entry name" value="S-ADENOSYLMETHIONINE_S-ADENOSYLHOMOCYSTEINE TRANSPORTER"/>
    <property type="match status" value="1"/>
</dbReference>
<accession>A0A165XUA6</accession>
<dbReference type="SUPFAM" id="SSF103481">
    <property type="entry name" value="Multidrug resistance efflux transporter EmrE"/>
    <property type="match status" value="2"/>
</dbReference>
<feature type="transmembrane region" description="Helical" evidence="7">
    <location>
        <begin position="219"/>
        <end position="237"/>
    </location>
</feature>
<evidence type="ECO:0000256" key="5">
    <source>
        <dbReference type="ARBA" id="ARBA00022989"/>
    </source>
</evidence>
<keyword evidence="5 7" id="KW-1133">Transmembrane helix</keyword>
<feature type="transmembrane region" description="Helical" evidence="7">
    <location>
        <begin position="120"/>
        <end position="138"/>
    </location>
</feature>
<evidence type="ECO:0000256" key="4">
    <source>
        <dbReference type="ARBA" id="ARBA00022692"/>
    </source>
</evidence>
<feature type="transmembrane region" description="Helical" evidence="7">
    <location>
        <begin position="271"/>
        <end position="288"/>
    </location>
</feature>
<keyword evidence="6 7" id="KW-0472">Membrane</keyword>
<proteinExistence type="inferred from homology"/>
<dbReference type="InterPro" id="IPR000620">
    <property type="entry name" value="EamA_dom"/>
</dbReference>